<dbReference type="PANTHER" id="PTHR35119">
    <property type="entry name" value="PROTEIN POLYCHOME"/>
    <property type="match status" value="1"/>
</dbReference>
<protein>
    <recommendedName>
        <fullName evidence="4">Protein POLYCHOME</fullName>
    </recommendedName>
</protein>
<keyword evidence="3" id="KW-1185">Reference proteome</keyword>
<dbReference type="PANTHER" id="PTHR35119:SF1">
    <property type="entry name" value="PROTEIN POLYCHOME"/>
    <property type="match status" value="1"/>
</dbReference>
<gene>
    <name evidence="2" type="ORF">PVL29_010943</name>
</gene>
<dbReference type="Proteomes" id="UP001168098">
    <property type="component" value="Unassembled WGS sequence"/>
</dbReference>
<evidence type="ECO:0000313" key="3">
    <source>
        <dbReference type="Proteomes" id="UP001168098"/>
    </source>
</evidence>
<name>A0AA38ZUY8_VITRO</name>
<sequence length="268" mass="29206">MPESRDRLSRPEDIAESFLRRRTGILGILADGSERSSNLFASPSRRETTTTTTTLGARGATGILASRGGGVGRGGFGTPRIGSVRGRGRGRSVYRSPLFGRENTPATGSGRRGRGRSGNSVLPSWYPRTPLRDITHVVRAIERRRARLREIDGQQIDIPIPQDISDVQDPILPPSSAQLEQDISMISPSPTSGMKLVPKTVGKVPKILLDITDQTGGGSDFLTPQKKLLNSIDTVEKAVMEELGKLKQTPSAKRADREKRVRTLMSMR</sequence>
<reference evidence="2 3" key="1">
    <citation type="journal article" date="2023" name="BMC Biotechnol.">
        <title>Vitis rotundifolia cv Carlos genome sequencing.</title>
        <authorList>
            <person name="Huff M."/>
            <person name="Hulse-Kemp A."/>
            <person name="Scheffler B."/>
            <person name="Youngblood R."/>
            <person name="Simpson S."/>
            <person name="Babiker E."/>
            <person name="Staton M."/>
        </authorList>
    </citation>
    <scope>NUCLEOTIDE SEQUENCE [LARGE SCALE GENOMIC DNA]</scope>
    <source>
        <tissue evidence="2">Leaf</tissue>
    </source>
</reference>
<proteinExistence type="predicted"/>
<evidence type="ECO:0000313" key="2">
    <source>
        <dbReference type="EMBL" id="KAJ9695716.1"/>
    </source>
</evidence>
<dbReference type="GO" id="GO:0051783">
    <property type="term" value="P:regulation of nuclear division"/>
    <property type="evidence" value="ECO:0007669"/>
    <property type="project" value="InterPro"/>
</dbReference>
<dbReference type="GO" id="GO:0005634">
    <property type="term" value="C:nucleus"/>
    <property type="evidence" value="ECO:0007669"/>
    <property type="project" value="InterPro"/>
</dbReference>
<organism evidence="2 3">
    <name type="scientific">Vitis rotundifolia</name>
    <name type="common">Muscadine grape</name>
    <dbReference type="NCBI Taxonomy" id="103349"/>
    <lineage>
        <taxon>Eukaryota</taxon>
        <taxon>Viridiplantae</taxon>
        <taxon>Streptophyta</taxon>
        <taxon>Embryophyta</taxon>
        <taxon>Tracheophyta</taxon>
        <taxon>Spermatophyta</taxon>
        <taxon>Magnoliopsida</taxon>
        <taxon>eudicotyledons</taxon>
        <taxon>Gunneridae</taxon>
        <taxon>Pentapetalae</taxon>
        <taxon>rosids</taxon>
        <taxon>Vitales</taxon>
        <taxon>Vitaceae</taxon>
        <taxon>Viteae</taxon>
        <taxon>Vitis</taxon>
    </lineage>
</organism>
<evidence type="ECO:0000256" key="1">
    <source>
        <dbReference type="SAM" id="MobiDB-lite"/>
    </source>
</evidence>
<dbReference type="EMBL" id="JARBHA010000008">
    <property type="protein sequence ID" value="KAJ9695716.1"/>
    <property type="molecule type" value="Genomic_DNA"/>
</dbReference>
<evidence type="ECO:0008006" key="4">
    <source>
        <dbReference type="Google" id="ProtNLM"/>
    </source>
</evidence>
<comment type="caution">
    <text evidence="2">The sequence shown here is derived from an EMBL/GenBank/DDBJ whole genome shotgun (WGS) entry which is preliminary data.</text>
</comment>
<feature type="region of interest" description="Disordered" evidence="1">
    <location>
        <begin position="62"/>
        <end position="124"/>
    </location>
</feature>
<feature type="region of interest" description="Disordered" evidence="1">
    <location>
        <begin position="247"/>
        <end position="268"/>
    </location>
</feature>
<dbReference type="AlphaFoldDB" id="A0AA38ZUY8"/>
<feature type="compositionally biased region" description="Gly residues" evidence="1">
    <location>
        <begin position="67"/>
        <end position="77"/>
    </location>
</feature>
<accession>A0AA38ZUY8</accession>
<dbReference type="InterPro" id="IPR034590">
    <property type="entry name" value="POLYCHOME/GIG1"/>
</dbReference>